<protein>
    <recommendedName>
        <fullName evidence="2">Cyanovirin-N domain-containing protein</fullName>
    </recommendedName>
</protein>
<accession>A0A0D0BLC6</accession>
<gene>
    <name evidence="3" type="ORF">GYMLUDRAFT_248589</name>
</gene>
<proteinExistence type="predicted"/>
<dbReference type="Proteomes" id="UP000053593">
    <property type="component" value="Unassembled WGS sequence"/>
</dbReference>
<dbReference type="EMBL" id="KN834805">
    <property type="protein sequence ID" value="KIK55541.1"/>
    <property type="molecule type" value="Genomic_DNA"/>
</dbReference>
<evidence type="ECO:0000259" key="2">
    <source>
        <dbReference type="SMART" id="SM01111"/>
    </source>
</evidence>
<feature type="domain" description="Cyanovirin-N" evidence="2">
    <location>
        <begin position="147"/>
        <end position="245"/>
    </location>
</feature>
<reference evidence="3 4" key="1">
    <citation type="submission" date="2014-04" db="EMBL/GenBank/DDBJ databases">
        <title>Evolutionary Origins and Diversification of the Mycorrhizal Mutualists.</title>
        <authorList>
            <consortium name="DOE Joint Genome Institute"/>
            <consortium name="Mycorrhizal Genomics Consortium"/>
            <person name="Kohler A."/>
            <person name="Kuo A."/>
            <person name="Nagy L.G."/>
            <person name="Floudas D."/>
            <person name="Copeland A."/>
            <person name="Barry K.W."/>
            <person name="Cichocki N."/>
            <person name="Veneault-Fourrey C."/>
            <person name="LaButti K."/>
            <person name="Lindquist E.A."/>
            <person name="Lipzen A."/>
            <person name="Lundell T."/>
            <person name="Morin E."/>
            <person name="Murat C."/>
            <person name="Riley R."/>
            <person name="Ohm R."/>
            <person name="Sun H."/>
            <person name="Tunlid A."/>
            <person name="Henrissat B."/>
            <person name="Grigoriev I.V."/>
            <person name="Hibbett D.S."/>
            <person name="Martin F."/>
        </authorList>
    </citation>
    <scope>NUCLEOTIDE SEQUENCE [LARGE SCALE GENOMIC DNA]</scope>
    <source>
        <strain evidence="3 4">FD-317 M1</strain>
    </source>
</reference>
<evidence type="ECO:0000313" key="4">
    <source>
        <dbReference type="Proteomes" id="UP000053593"/>
    </source>
</evidence>
<evidence type="ECO:0000256" key="1">
    <source>
        <dbReference type="SAM" id="MobiDB-lite"/>
    </source>
</evidence>
<sequence>MPFHSSWQNPHLINSFLTVKYAGKNVTLDLDSCLSVANGKLIWGGRGGFSALQNQSLSGSDFSGELEFQGKSVTVYLDLSTNIQVKGGKLVYVATRTPSPKPVKRDSSRAVSPSADPPPSYQASFFQEFKTYKSTHQQMTYSEQSSLFFKISVGTTLRLTKSILSAECRDANGKPCPSSTLDLNSYIGIVNGKLVWGREGFFSACQSVRLEEFLLHAECEVDAKKVTSTLDLARYLYVYDGMLGVKVHTDTTDLTKFFTEAPWMKVKVVTETNSDGVLGAVGEGAAFKTAFSSLAEASSKHIDAEITQEFYESANVYLKDMMENEVKTQMTEEFSNAVWTNIEDKISAEIEEAFSVAKKTVLTACKKMVNAAIEDVSVKYTESVVGPMQGRIVEACDKHMQSTIVGISASAIARFQERAEILLERELVAASVRRAQTQARLLEMFSATLQQGALQFGF</sequence>
<dbReference type="Pfam" id="PF08881">
    <property type="entry name" value="CVNH"/>
    <property type="match status" value="1"/>
</dbReference>
<dbReference type="Gene3D" id="2.30.60.10">
    <property type="entry name" value="Cyanovirin-N"/>
    <property type="match status" value="2"/>
</dbReference>
<dbReference type="InterPro" id="IPR036673">
    <property type="entry name" value="Cyanovirin-N_sf"/>
</dbReference>
<dbReference type="AlphaFoldDB" id="A0A0D0BLC6"/>
<keyword evidence="4" id="KW-1185">Reference proteome</keyword>
<dbReference type="InterPro" id="IPR011058">
    <property type="entry name" value="Cyanovirin-N"/>
</dbReference>
<dbReference type="OrthoDB" id="3056812at2759"/>
<evidence type="ECO:0000313" key="3">
    <source>
        <dbReference type="EMBL" id="KIK55541.1"/>
    </source>
</evidence>
<dbReference type="HOGENOM" id="CLU_608399_0_0_1"/>
<name>A0A0D0BLC6_9AGAR</name>
<feature type="region of interest" description="Disordered" evidence="1">
    <location>
        <begin position="98"/>
        <end position="119"/>
    </location>
</feature>
<organism evidence="3 4">
    <name type="scientific">Collybiopsis luxurians FD-317 M1</name>
    <dbReference type="NCBI Taxonomy" id="944289"/>
    <lineage>
        <taxon>Eukaryota</taxon>
        <taxon>Fungi</taxon>
        <taxon>Dikarya</taxon>
        <taxon>Basidiomycota</taxon>
        <taxon>Agaricomycotina</taxon>
        <taxon>Agaricomycetes</taxon>
        <taxon>Agaricomycetidae</taxon>
        <taxon>Agaricales</taxon>
        <taxon>Marasmiineae</taxon>
        <taxon>Omphalotaceae</taxon>
        <taxon>Collybiopsis</taxon>
        <taxon>Collybiopsis luxurians</taxon>
    </lineage>
</organism>
<dbReference type="SMART" id="SM01111">
    <property type="entry name" value="CVNH"/>
    <property type="match status" value="1"/>
</dbReference>
<dbReference type="SUPFAM" id="SSF51322">
    <property type="entry name" value="Cyanovirin-N"/>
    <property type="match status" value="2"/>
</dbReference>